<evidence type="ECO:0000259" key="2">
    <source>
        <dbReference type="Pfam" id="PF13453"/>
    </source>
</evidence>
<gene>
    <name evidence="3" type="ORF">ELQ90_08745</name>
</gene>
<proteinExistence type="predicted"/>
<dbReference type="RefSeq" id="WP_128494901.1">
    <property type="nucleotide sequence ID" value="NZ_RZNB01000003.1"/>
</dbReference>
<feature type="region of interest" description="Disordered" evidence="1">
    <location>
        <begin position="46"/>
        <end position="136"/>
    </location>
</feature>
<reference evidence="3 4" key="1">
    <citation type="submission" date="2018-12" db="EMBL/GenBank/DDBJ databases">
        <authorList>
            <person name="Li F."/>
        </authorList>
    </citation>
    <scope>NUCLEOTIDE SEQUENCE [LARGE SCALE GENOMIC DNA]</scope>
    <source>
        <strain evidence="3 4">11W25H-1</strain>
    </source>
</reference>
<comment type="caution">
    <text evidence="3">The sequence shown here is derived from an EMBL/GenBank/DDBJ whole genome shotgun (WGS) entry which is preliminary data.</text>
</comment>
<feature type="compositionally biased region" description="Basic and acidic residues" evidence="1">
    <location>
        <begin position="76"/>
        <end position="122"/>
    </location>
</feature>
<dbReference type="Pfam" id="PF13453">
    <property type="entry name" value="Zn_ribbon_TFIIB"/>
    <property type="match status" value="1"/>
</dbReference>
<organism evidence="3 4">
    <name type="scientific">Labedella phragmitis</name>
    <dbReference type="NCBI Taxonomy" id="2498849"/>
    <lineage>
        <taxon>Bacteria</taxon>
        <taxon>Bacillati</taxon>
        <taxon>Actinomycetota</taxon>
        <taxon>Actinomycetes</taxon>
        <taxon>Micrococcales</taxon>
        <taxon>Microbacteriaceae</taxon>
        <taxon>Labedella</taxon>
    </lineage>
</organism>
<sequence length="136" mass="14949">MQCPTDGSTLVMSERSGVEIDYCPTCRGVWLDRGELDKILDRAASEMAGRPAPATPAAPFVGDGFSGPASGFSDSRGYDNRGYDSRGYDDRGYGDRDQRDGRDRSDRDGYGRGAYGRDGDARGRKKRESWLSDLFD</sequence>
<keyword evidence="4" id="KW-1185">Reference proteome</keyword>
<dbReference type="AlphaFoldDB" id="A0A3S4DKZ9"/>
<evidence type="ECO:0000256" key="1">
    <source>
        <dbReference type="SAM" id="MobiDB-lite"/>
    </source>
</evidence>
<protein>
    <recommendedName>
        <fullName evidence="2">Transcription factor zinc-finger domain-containing protein</fullName>
    </recommendedName>
</protein>
<dbReference type="OrthoDB" id="9814037at2"/>
<dbReference type="Proteomes" id="UP000288547">
    <property type="component" value="Unassembled WGS sequence"/>
</dbReference>
<name>A0A3S4DKZ9_9MICO</name>
<evidence type="ECO:0000313" key="4">
    <source>
        <dbReference type="Proteomes" id="UP000288547"/>
    </source>
</evidence>
<evidence type="ECO:0000313" key="3">
    <source>
        <dbReference type="EMBL" id="RWZ50907.1"/>
    </source>
</evidence>
<dbReference type="InterPro" id="IPR027392">
    <property type="entry name" value="TF_Znf"/>
</dbReference>
<feature type="domain" description="Transcription factor zinc-finger" evidence="2">
    <location>
        <begin position="2"/>
        <end position="42"/>
    </location>
</feature>
<accession>A0A3S4DKZ9</accession>
<dbReference type="EMBL" id="RZNB01000003">
    <property type="protein sequence ID" value="RWZ50907.1"/>
    <property type="molecule type" value="Genomic_DNA"/>
</dbReference>